<dbReference type="AlphaFoldDB" id="A0A0S7Y2U5"/>
<proteinExistence type="predicted"/>
<dbReference type="InterPro" id="IPR011004">
    <property type="entry name" value="Trimer_LpxA-like_sf"/>
</dbReference>
<dbReference type="Gene3D" id="2.160.10.10">
    <property type="entry name" value="Hexapeptide repeat proteins"/>
    <property type="match status" value="1"/>
</dbReference>
<evidence type="ECO:0008006" key="3">
    <source>
        <dbReference type="Google" id="ProtNLM"/>
    </source>
</evidence>
<dbReference type="EMBL" id="LIZX01000034">
    <property type="protein sequence ID" value="KPJ68998.1"/>
    <property type="molecule type" value="Genomic_DNA"/>
</dbReference>
<evidence type="ECO:0000313" key="2">
    <source>
        <dbReference type="Proteomes" id="UP000051861"/>
    </source>
</evidence>
<evidence type="ECO:0000313" key="1">
    <source>
        <dbReference type="EMBL" id="KPJ68998.1"/>
    </source>
</evidence>
<accession>A0A0S7Y2U5</accession>
<reference evidence="1 2" key="1">
    <citation type="journal article" date="2015" name="Microbiome">
        <title>Genomic resolution of linkages in carbon, nitrogen, and sulfur cycling among widespread estuary sediment bacteria.</title>
        <authorList>
            <person name="Baker B.J."/>
            <person name="Lazar C.S."/>
            <person name="Teske A.P."/>
            <person name="Dick G.J."/>
        </authorList>
    </citation>
    <scope>NUCLEOTIDE SEQUENCE [LARGE SCALE GENOMIC DNA]</scope>
    <source>
        <strain evidence="1">DG_54_3</strain>
    </source>
</reference>
<dbReference type="Proteomes" id="UP000051861">
    <property type="component" value="Unassembled WGS sequence"/>
</dbReference>
<organism evidence="1 2">
    <name type="scientific">candidate division WOR-1 bacterium DG_54_3</name>
    <dbReference type="NCBI Taxonomy" id="1703775"/>
    <lineage>
        <taxon>Bacteria</taxon>
        <taxon>Bacillati</taxon>
        <taxon>Saganbacteria</taxon>
    </lineage>
</organism>
<comment type="caution">
    <text evidence="1">The sequence shown here is derived from an EMBL/GenBank/DDBJ whole genome shotgun (WGS) entry which is preliminary data.</text>
</comment>
<protein>
    <recommendedName>
        <fullName evidence="3">Type 4 fimbrial biogenesis protein PilX N-terminal domain-containing protein</fullName>
    </recommendedName>
</protein>
<sequence length="364" mass="38850">MKKGFMIPFFLILVVALVAIVGSVTYLTTVSVRNIGGKTDHLKAFYIADAGLQKAIWYLTTPPEEGGKGLDWRTAGVTEEFGGGSYIISVEDDPDGLKITSRSSFGERERILQIIAGEDFSDEFSKYALLSDKDVALAEGTSVEGTTAVTEGNEISGAGTSDNEMTVIDEPSIDTTYYDNQIAVSDAGGESVLVGNQSYDDLDLNNVNLYVDGNVNVGGNVSGQADIVSSNDINVSSGAIIGRKVKLIAKNNLTVEQGAKIRKDAVLYAGENLTIGDDVITADPAIYVTPKNLKVGKRSILSGKFYGGNLNIGSETNIEGNVVGGSYGTQNVVEDSVVITKKTFDQDVPPGFKRKIAFKKWLKK</sequence>
<dbReference type="SUPFAM" id="SSF51161">
    <property type="entry name" value="Trimeric LpxA-like enzymes"/>
    <property type="match status" value="1"/>
</dbReference>
<gene>
    <name evidence="1" type="ORF">AMJ44_04845</name>
</gene>
<name>A0A0S7Y2U5_UNCSA</name>